<dbReference type="Pfam" id="PF01740">
    <property type="entry name" value="STAS"/>
    <property type="match status" value="1"/>
</dbReference>
<dbReference type="EMBL" id="LSSN01001809">
    <property type="protein sequence ID" value="OMJ18237.1"/>
    <property type="molecule type" value="Genomic_DNA"/>
</dbReference>
<protein>
    <submittedName>
        <fullName evidence="9">Putative sulfate transporter</fullName>
    </submittedName>
</protein>
<evidence type="ECO:0000256" key="3">
    <source>
        <dbReference type="ARBA" id="ARBA00022989"/>
    </source>
</evidence>
<evidence type="ECO:0000313" key="8">
    <source>
        <dbReference type="EMBL" id="OMJ18237.1"/>
    </source>
</evidence>
<dbReference type="EMBL" id="LSSN01001102">
    <property type="protein sequence ID" value="OMJ21019.1"/>
    <property type="molecule type" value="Genomic_DNA"/>
</dbReference>
<feature type="transmembrane region" description="Helical" evidence="5">
    <location>
        <begin position="484"/>
        <end position="515"/>
    </location>
</feature>
<dbReference type="Proteomes" id="UP000187283">
    <property type="component" value="Unassembled WGS sequence"/>
</dbReference>
<feature type="transmembrane region" description="Helical" evidence="5">
    <location>
        <begin position="163"/>
        <end position="187"/>
    </location>
</feature>
<dbReference type="Gene3D" id="3.30.750.24">
    <property type="entry name" value="STAS domain"/>
    <property type="match status" value="1"/>
</dbReference>
<keyword evidence="10" id="KW-1185">Reference proteome</keyword>
<evidence type="ECO:0000256" key="1">
    <source>
        <dbReference type="ARBA" id="ARBA00004141"/>
    </source>
</evidence>
<name>A0A1R1Y2E9_9FUNG</name>
<feature type="transmembrane region" description="Helical" evidence="5">
    <location>
        <begin position="199"/>
        <end position="223"/>
    </location>
</feature>
<accession>A0A1R1Y2E9</accession>
<sequence length="673" mass="74411">MALDQACSDDEESNLSRSLITPIIHQAPERSFINLNETLESSTDNNLSGISWWKKRIQYYVPIFGWLPSYQSSNLLFDLRAGITVACLIIPQSVSYGSITLISPRHGLYTALIPSLVYSFLGTSRHLSFGPEALMSMLVGTLVKEQQSVFFLENPDATEQERLIFASMIGCICSIIVGLLTLILGILKMGFLDSLLSVAGLRGFISGAAFVIIFDTMITGLGLEKLARDQLPGSHSILETIHFLNQNLEKVHTLTFFITFGSLIFLFFVLWVKKVIKNAQKDKSFVLGFIKADYLSFILQIPEMLVLLITLVILSTNGDWESKGVAIFGSVDSKLPSFRIPKVPHSSSKKDLLSASITMLVIGVIESIIVSREYANKNHYSVSSNRELVAYGISNIAGGFFGSYPAFGSLSRSKLNDRSKGKTQLSGFFTFLTVLTFTAFFLNSLSNLPKAALSAIVIYTAIGLLPPLPKTVKFLLKVKSYSDLILLIVVLACSILISIESGVLVAISASIITVIKRTNLPKIKLLGLTHDNSGTLVPVHEEDDDLDVMHIDGVLIVSVEENLYFSNTIQLRTRLNRLELFGDMRIHPSQDRILSPMRAIIFELKKMVEVDGSAILILMGIIAEYKQRDIVICITGLRPSIINLFDISGMSELVGERYFFPNVSTAVEYLQSE</sequence>
<evidence type="ECO:0000313" key="10">
    <source>
        <dbReference type="Proteomes" id="UP000187283"/>
    </source>
</evidence>
<evidence type="ECO:0000313" key="9">
    <source>
        <dbReference type="EMBL" id="OMJ21019.1"/>
    </source>
</evidence>
<feature type="transmembrane region" description="Helical" evidence="5">
    <location>
        <begin position="389"/>
        <end position="407"/>
    </location>
</feature>
<dbReference type="AlphaFoldDB" id="A0A1R1Y2E9"/>
<dbReference type="Pfam" id="PF00916">
    <property type="entry name" value="Sulfate_transp"/>
    <property type="match status" value="1"/>
</dbReference>
<dbReference type="PROSITE" id="PS50801">
    <property type="entry name" value="STAS"/>
    <property type="match status" value="1"/>
</dbReference>
<dbReference type="CDD" id="cd07042">
    <property type="entry name" value="STAS_SulP_like_sulfate_transporter"/>
    <property type="match status" value="1"/>
</dbReference>
<feature type="transmembrane region" description="Helical" evidence="5">
    <location>
        <begin position="427"/>
        <end position="445"/>
    </location>
</feature>
<comment type="caution">
    <text evidence="9">The sequence shown here is derived from an EMBL/GenBank/DDBJ whole genome shotgun (WGS) entry which is preliminary data.</text>
</comment>
<evidence type="ECO:0000256" key="2">
    <source>
        <dbReference type="ARBA" id="ARBA00022692"/>
    </source>
</evidence>
<dbReference type="PANTHER" id="PTHR11814">
    <property type="entry name" value="SULFATE TRANSPORTER"/>
    <property type="match status" value="1"/>
</dbReference>
<keyword evidence="4 5" id="KW-0472">Membrane</keyword>
<evidence type="ECO:0000256" key="5">
    <source>
        <dbReference type="SAM" id="Phobius"/>
    </source>
</evidence>
<gene>
    <name evidence="9" type="ORF">AYI70_g3725</name>
    <name evidence="8" type="ORF">AYI70_g5471</name>
    <name evidence="7" type="ORF">AYI70_g9859</name>
</gene>
<keyword evidence="2 5" id="KW-0812">Transmembrane</keyword>
<feature type="domain" description="STAS" evidence="6">
    <location>
        <begin position="544"/>
        <end position="670"/>
    </location>
</feature>
<dbReference type="GO" id="GO:0055085">
    <property type="term" value="P:transmembrane transport"/>
    <property type="evidence" value="ECO:0007669"/>
    <property type="project" value="InterPro"/>
</dbReference>
<dbReference type="EMBL" id="LSSN01004608">
    <property type="protein sequence ID" value="OMJ11236.1"/>
    <property type="molecule type" value="Genomic_DNA"/>
</dbReference>
<keyword evidence="3 5" id="KW-1133">Transmembrane helix</keyword>
<evidence type="ECO:0000256" key="4">
    <source>
        <dbReference type="ARBA" id="ARBA00023136"/>
    </source>
</evidence>
<proteinExistence type="predicted"/>
<dbReference type="STRING" id="133412.A0A1R1Y2E9"/>
<dbReference type="GO" id="GO:0016020">
    <property type="term" value="C:membrane"/>
    <property type="evidence" value="ECO:0007669"/>
    <property type="project" value="UniProtKB-SubCell"/>
</dbReference>
<dbReference type="InterPro" id="IPR002645">
    <property type="entry name" value="STAS_dom"/>
</dbReference>
<dbReference type="InterPro" id="IPR036513">
    <property type="entry name" value="STAS_dom_sf"/>
</dbReference>
<feature type="transmembrane region" description="Helical" evidence="5">
    <location>
        <begin position="294"/>
        <end position="314"/>
    </location>
</feature>
<reference evidence="9 10" key="1">
    <citation type="submission" date="2017-01" db="EMBL/GenBank/DDBJ databases">
        <authorList>
            <person name="Mah S.A."/>
            <person name="Swanson W.J."/>
            <person name="Moy G.W."/>
            <person name="Vacquier V.D."/>
        </authorList>
    </citation>
    <scope>NUCLEOTIDE SEQUENCE [LARGE SCALE GENOMIC DNA]</scope>
    <source>
        <strain evidence="9 10">GSMNP</strain>
    </source>
</reference>
<dbReference type="InterPro" id="IPR011547">
    <property type="entry name" value="SLC26A/SulP_dom"/>
</dbReference>
<dbReference type="SUPFAM" id="SSF52091">
    <property type="entry name" value="SpoIIaa-like"/>
    <property type="match status" value="1"/>
</dbReference>
<dbReference type="InterPro" id="IPR001902">
    <property type="entry name" value="SLC26A/SulP_fam"/>
</dbReference>
<feature type="transmembrane region" description="Helical" evidence="5">
    <location>
        <begin position="352"/>
        <end position="369"/>
    </location>
</feature>
<evidence type="ECO:0000313" key="7">
    <source>
        <dbReference type="EMBL" id="OMJ11236.1"/>
    </source>
</evidence>
<comment type="subcellular location">
    <subcellularLocation>
        <location evidence="1">Membrane</location>
        <topology evidence="1">Multi-pass membrane protein</topology>
    </subcellularLocation>
</comment>
<dbReference type="OrthoDB" id="427213at2759"/>
<evidence type="ECO:0000259" key="6">
    <source>
        <dbReference type="PROSITE" id="PS50801"/>
    </source>
</evidence>
<feature type="transmembrane region" description="Helical" evidence="5">
    <location>
        <begin position="254"/>
        <end position="273"/>
    </location>
</feature>
<organism evidence="9 10">
    <name type="scientific">Smittium culicis</name>
    <dbReference type="NCBI Taxonomy" id="133412"/>
    <lineage>
        <taxon>Eukaryota</taxon>
        <taxon>Fungi</taxon>
        <taxon>Fungi incertae sedis</taxon>
        <taxon>Zoopagomycota</taxon>
        <taxon>Kickxellomycotina</taxon>
        <taxon>Harpellomycetes</taxon>
        <taxon>Harpellales</taxon>
        <taxon>Legeriomycetaceae</taxon>
        <taxon>Smittium</taxon>
    </lineage>
</organism>
<feature type="transmembrane region" description="Helical" evidence="5">
    <location>
        <begin position="452"/>
        <end position="469"/>
    </location>
</feature>